<dbReference type="EMBL" id="JABANO010015759">
    <property type="protein sequence ID" value="KAF4736342.1"/>
    <property type="molecule type" value="Genomic_DNA"/>
</dbReference>
<sequence>EMDHFKSRMADIIKQAAATTEARGNKQFELQKQALDKLASQLHAQSAESEKVQSFAKKEAERFGADAHRFNERLGKAKSTLSEESKKQFDDLRNFKNKVDTWSTDLKGDLAKGEKVIGQAMHDIPKATAEKTSRMKEDISRMEQNTRGTVATFAKNFESMRSAINQHRDEQNARRARAVIALNEAILAGKTGLLEQLVGSQLSNAEGTKEMSKLLASLAGDLGLVKAEGGSKLHDIMNEVLQLGTNTGGLYKHMQTGLGKEMSLLDHQRRIDAMQNEDAI</sequence>
<feature type="non-terminal residue" evidence="1">
    <location>
        <position position="280"/>
    </location>
</feature>
<reference evidence="1 2" key="1">
    <citation type="submission" date="2020-04" db="EMBL/GenBank/DDBJ databases">
        <title>Perkinsus olseni comparative genomics.</title>
        <authorList>
            <person name="Bogema D.R."/>
        </authorList>
    </citation>
    <scope>NUCLEOTIDE SEQUENCE [LARGE SCALE GENOMIC DNA]</scope>
    <source>
        <strain evidence="1 2">ATCC PRA-207</strain>
    </source>
</reference>
<dbReference type="Proteomes" id="UP000553632">
    <property type="component" value="Unassembled WGS sequence"/>
</dbReference>
<proteinExistence type="predicted"/>
<comment type="caution">
    <text evidence="1">The sequence shown here is derived from an EMBL/GenBank/DDBJ whole genome shotgun (WGS) entry which is preliminary data.</text>
</comment>
<name>A0A7J6SUW4_PEROL</name>
<dbReference type="AlphaFoldDB" id="A0A7J6SUW4"/>
<evidence type="ECO:0000313" key="2">
    <source>
        <dbReference type="Proteomes" id="UP000553632"/>
    </source>
</evidence>
<organism evidence="1 2">
    <name type="scientific">Perkinsus olseni</name>
    <name type="common">Perkinsus atlanticus</name>
    <dbReference type="NCBI Taxonomy" id="32597"/>
    <lineage>
        <taxon>Eukaryota</taxon>
        <taxon>Sar</taxon>
        <taxon>Alveolata</taxon>
        <taxon>Perkinsozoa</taxon>
        <taxon>Perkinsea</taxon>
        <taxon>Perkinsida</taxon>
        <taxon>Perkinsidae</taxon>
        <taxon>Perkinsus</taxon>
    </lineage>
</organism>
<keyword evidence="2" id="KW-1185">Reference proteome</keyword>
<feature type="non-terminal residue" evidence="1">
    <location>
        <position position="1"/>
    </location>
</feature>
<dbReference type="OMA" id="ARGNKQF"/>
<evidence type="ECO:0000313" key="1">
    <source>
        <dbReference type="EMBL" id="KAF4736342.1"/>
    </source>
</evidence>
<accession>A0A7J6SUW4</accession>
<gene>
    <name evidence="1" type="ORF">FOZ63_016127</name>
</gene>
<protein>
    <submittedName>
        <fullName evidence="1">Uncharacterized protein</fullName>
    </submittedName>
</protein>